<name>A0A1E4SGH5_9ASCO</name>
<accession>A0A1E4SGH5</accession>
<reference evidence="2" key="1">
    <citation type="submission" date="2016-05" db="EMBL/GenBank/DDBJ databases">
        <title>Comparative genomics of biotechnologically important yeasts.</title>
        <authorList>
            <consortium name="DOE Joint Genome Institute"/>
            <person name="Riley R."/>
            <person name="Haridas S."/>
            <person name="Wolfe K.H."/>
            <person name="Lopes M.R."/>
            <person name="Hittinger C.T."/>
            <person name="Goker M."/>
            <person name="Salamov A."/>
            <person name="Wisecaver J."/>
            <person name="Long T.M."/>
            <person name="Aerts A.L."/>
            <person name="Barry K."/>
            <person name="Choi C."/>
            <person name="Clum A."/>
            <person name="Coughlan A.Y."/>
            <person name="Deshpande S."/>
            <person name="Douglass A.P."/>
            <person name="Hanson S.J."/>
            <person name="Klenk H.-P."/>
            <person name="Labutti K."/>
            <person name="Lapidus A."/>
            <person name="Lindquist E."/>
            <person name="Lipzen A."/>
            <person name="Meier-Kolthoff J.P."/>
            <person name="Ohm R.A."/>
            <person name="Otillar R.P."/>
            <person name="Pangilinan J."/>
            <person name="Peng Y."/>
            <person name="Rokas A."/>
            <person name="Rosa C.A."/>
            <person name="Scheuner C."/>
            <person name="Sibirny A.A."/>
            <person name="Slot J.C."/>
            <person name="Stielow J.B."/>
            <person name="Sun H."/>
            <person name="Kurtzman C.P."/>
            <person name="Blackwell M."/>
            <person name="Grigoriev I.V."/>
            <person name="Jeffries T.W."/>
        </authorList>
    </citation>
    <scope>NUCLEOTIDE SEQUENCE [LARGE SCALE GENOMIC DNA]</scope>
    <source>
        <strain evidence="2">NRRL Y-17324</strain>
    </source>
</reference>
<proteinExistence type="predicted"/>
<evidence type="ECO:0000313" key="1">
    <source>
        <dbReference type="EMBL" id="ODV78613.1"/>
    </source>
</evidence>
<gene>
    <name evidence="1" type="ORF">CANTADRAFT_270298</name>
</gene>
<sequence>MIALDFHPSLFHSTESLVSELDSLSVLQHDQPPLPEQSSTSSNVQKIYCWERRCLLRRWMSSIVHKYRGHTLTRAVGYFRRSSPKSPRHDLLRGYKYSDLTELTEPLLSKQSRHDSAIAPCYSSLFKMNNAKTLHRQDWEDHLLYLQPNTSTYAIDQFLKDDMSRTSLLEALQCGLRQVKI</sequence>
<dbReference type="EMBL" id="KV453913">
    <property type="protein sequence ID" value="ODV78613.1"/>
    <property type="molecule type" value="Genomic_DNA"/>
</dbReference>
<evidence type="ECO:0000313" key="2">
    <source>
        <dbReference type="Proteomes" id="UP000094285"/>
    </source>
</evidence>
<keyword evidence="2" id="KW-1185">Reference proteome</keyword>
<dbReference type="RefSeq" id="XP_020063735.1">
    <property type="nucleotide sequence ID" value="XM_020207972.1"/>
</dbReference>
<organism evidence="1 2">
    <name type="scientific">Suhomyces tanzawaensis NRRL Y-17324</name>
    <dbReference type="NCBI Taxonomy" id="984487"/>
    <lineage>
        <taxon>Eukaryota</taxon>
        <taxon>Fungi</taxon>
        <taxon>Dikarya</taxon>
        <taxon>Ascomycota</taxon>
        <taxon>Saccharomycotina</taxon>
        <taxon>Pichiomycetes</taxon>
        <taxon>Debaryomycetaceae</taxon>
        <taxon>Suhomyces</taxon>
    </lineage>
</organism>
<dbReference type="GeneID" id="30982109"/>
<protein>
    <submittedName>
        <fullName evidence="1">Uncharacterized protein</fullName>
    </submittedName>
</protein>
<dbReference type="Proteomes" id="UP000094285">
    <property type="component" value="Unassembled WGS sequence"/>
</dbReference>
<dbReference type="AlphaFoldDB" id="A0A1E4SGH5"/>